<proteinExistence type="predicted"/>
<dbReference type="Pfam" id="PF13276">
    <property type="entry name" value="HTH_21"/>
    <property type="match status" value="1"/>
</dbReference>
<accession>A0A1I0D0U6</accession>
<feature type="domain" description="HTH-like" evidence="1">
    <location>
        <begin position="34"/>
        <end position="83"/>
    </location>
</feature>
<evidence type="ECO:0000259" key="1">
    <source>
        <dbReference type="Pfam" id="PF13276"/>
    </source>
</evidence>
<evidence type="ECO:0000313" key="2">
    <source>
        <dbReference type="EMBL" id="SET25519.1"/>
    </source>
</evidence>
<dbReference type="Proteomes" id="UP000183339">
    <property type="component" value="Unassembled WGS sequence"/>
</dbReference>
<dbReference type="PANTHER" id="PTHR47515">
    <property type="entry name" value="LOW CALCIUM RESPONSE LOCUS PROTEIN T"/>
    <property type="match status" value="1"/>
</dbReference>
<name>A0A1I0D0U6_9PROT</name>
<dbReference type="PANTHER" id="PTHR47515:SF1">
    <property type="entry name" value="BLR2054 PROTEIN"/>
    <property type="match status" value="1"/>
</dbReference>
<dbReference type="EMBL" id="FOHI01000004">
    <property type="protein sequence ID" value="SET25519.1"/>
    <property type="molecule type" value="Genomic_DNA"/>
</dbReference>
<protein>
    <submittedName>
        <fullName evidence="2">Putative transposase</fullName>
    </submittedName>
</protein>
<gene>
    <name evidence="2" type="ORF">SAMN05216412_104180</name>
</gene>
<organism evidence="2 3">
    <name type="scientific">Nitrosospira multiformis</name>
    <dbReference type="NCBI Taxonomy" id="1231"/>
    <lineage>
        <taxon>Bacteria</taxon>
        <taxon>Pseudomonadati</taxon>
        <taxon>Pseudomonadota</taxon>
        <taxon>Betaproteobacteria</taxon>
        <taxon>Nitrosomonadales</taxon>
        <taxon>Nitrosomonadaceae</taxon>
        <taxon>Nitrosospira</taxon>
    </lineage>
</organism>
<reference evidence="2 3" key="1">
    <citation type="submission" date="2016-10" db="EMBL/GenBank/DDBJ databases">
        <authorList>
            <person name="de Groot N.N."/>
        </authorList>
    </citation>
    <scope>NUCLEOTIDE SEQUENCE [LARGE SCALE GENOMIC DNA]</scope>
    <source>
        <strain evidence="2 3">Nl7</strain>
    </source>
</reference>
<sequence length="164" mass="18146">MNLAAPCLPACGTVTYGTQLCTQGAPANEQLQSRMIELDSARHRFGYWRIYALLRREGIGVNHKRVFRLYHAAELPVKRRRKRCSVAVEREPLTLSSRPNEVWSMDFISDALVSGRRIKVLSTGDDFTKESIDLVAEHGISGTIRCACTGASCAVPRVTAGDSH</sequence>
<dbReference type="AlphaFoldDB" id="A0A1I0D0U6"/>
<dbReference type="InterPro" id="IPR025948">
    <property type="entry name" value="HTH-like_dom"/>
</dbReference>
<evidence type="ECO:0000313" key="3">
    <source>
        <dbReference type="Proteomes" id="UP000183339"/>
    </source>
</evidence>